<dbReference type="InterPro" id="IPR022688">
    <property type="entry name" value="G2P_C"/>
</dbReference>
<feature type="domain" description="Replication-associated protein G2P C-terminal" evidence="1">
    <location>
        <begin position="5"/>
        <end position="63"/>
    </location>
</feature>
<gene>
    <name evidence="2" type="ORF">SAMN05421882_11091</name>
</gene>
<name>A0A1H3A1A6_9PROT</name>
<dbReference type="GO" id="GO:0006260">
    <property type="term" value="P:DNA replication"/>
    <property type="evidence" value="ECO:0007669"/>
    <property type="project" value="InterPro"/>
</dbReference>
<organism evidence="2 3">
    <name type="scientific">Nitrosomonas communis</name>
    <dbReference type="NCBI Taxonomy" id="44574"/>
    <lineage>
        <taxon>Bacteria</taxon>
        <taxon>Pseudomonadati</taxon>
        <taxon>Pseudomonadota</taxon>
        <taxon>Betaproteobacteria</taxon>
        <taxon>Nitrosomonadales</taxon>
        <taxon>Nitrosomonadaceae</taxon>
        <taxon>Nitrosomonas</taxon>
    </lineage>
</organism>
<protein>
    <submittedName>
        <fullName evidence="2">Phage X family protein</fullName>
    </submittedName>
</protein>
<sequence>MTVAAWLAGKDLRTIMSNGTLYRHAKILREYGLDITEPCNVTKFLTKVHVVELKPVSPPDCYRLNDEFNNP</sequence>
<evidence type="ECO:0000313" key="2">
    <source>
        <dbReference type="EMBL" id="SDX23550.1"/>
    </source>
</evidence>
<proteinExistence type="predicted"/>
<dbReference type="Proteomes" id="UP000183454">
    <property type="component" value="Unassembled WGS sequence"/>
</dbReference>
<dbReference type="AlphaFoldDB" id="A0A1H3A1A6"/>
<accession>A0A1H3A1A6</accession>
<evidence type="ECO:0000313" key="3">
    <source>
        <dbReference type="Proteomes" id="UP000183454"/>
    </source>
</evidence>
<dbReference type="RefSeq" id="WP_074668314.1">
    <property type="nucleotide sequence ID" value="NZ_FNNH01000109.1"/>
</dbReference>
<evidence type="ECO:0000259" key="1">
    <source>
        <dbReference type="Pfam" id="PF05155"/>
    </source>
</evidence>
<dbReference type="Pfam" id="PF05155">
    <property type="entry name" value="G2P_X_C"/>
    <property type="match status" value="1"/>
</dbReference>
<reference evidence="2 3" key="1">
    <citation type="submission" date="2016-10" db="EMBL/GenBank/DDBJ databases">
        <authorList>
            <person name="de Groot N.N."/>
        </authorList>
    </citation>
    <scope>NUCLEOTIDE SEQUENCE [LARGE SCALE GENOMIC DNA]</scope>
    <source>
        <strain evidence="2 3">Nm110</strain>
    </source>
</reference>
<dbReference type="EMBL" id="FNNH01000109">
    <property type="protein sequence ID" value="SDX23550.1"/>
    <property type="molecule type" value="Genomic_DNA"/>
</dbReference>